<comment type="subcellular location">
    <subcellularLocation>
        <location evidence="1 8">Cell membrane</location>
        <topology evidence="1 8">Multi-pass membrane protein</topology>
    </subcellularLocation>
</comment>
<evidence type="ECO:0000313" key="11">
    <source>
        <dbReference type="Proteomes" id="UP000187609"/>
    </source>
</evidence>
<dbReference type="GO" id="GO:0005886">
    <property type="term" value="C:plasma membrane"/>
    <property type="evidence" value="ECO:0007669"/>
    <property type="project" value="UniProtKB-SubCell"/>
</dbReference>
<gene>
    <name evidence="10" type="ORF">A4A49_52463</name>
</gene>
<feature type="transmembrane region" description="Helical" evidence="8">
    <location>
        <begin position="256"/>
        <end position="280"/>
    </location>
</feature>
<keyword evidence="7 8" id="KW-0472">Membrane</keyword>
<evidence type="ECO:0000256" key="1">
    <source>
        <dbReference type="ARBA" id="ARBA00004651"/>
    </source>
</evidence>
<protein>
    <recommendedName>
        <fullName evidence="8">CASP-like protein</fullName>
    </recommendedName>
</protein>
<name>A0A1J6IYA4_NICAT</name>
<accession>A0A1J6IYA4</accession>
<comment type="subunit">
    <text evidence="3 8">Homodimer and heterodimers.</text>
</comment>
<dbReference type="Gramene" id="OIT05528">
    <property type="protein sequence ID" value="OIT05528"/>
    <property type="gene ID" value="A4A49_52463"/>
</dbReference>
<comment type="caution">
    <text evidence="8">Lacks conserved residue(s) required for the propagation of feature annotation.</text>
</comment>
<dbReference type="InterPro" id="IPR006702">
    <property type="entry name" value="CASP_dom"/>
</dbReference>
<evidence type="ECO:0000256" key="3">
    <source>
        <dbReference type="ARBA" id="ARBA00011489"/>
    </source>
</evidence>
<evidence type="ECO:0000256" key="7">
    <source>
        <dbReference type="ARBA" id="ARBA00023136"/>
    </source>
</evidence>
<dbReference type="EMBL" id="MJEQ01037184">
    <property type="protein sequence ID" value="OIT05528.1"/>
    <property type="molecule type" value="Genomic_DNA"/>
</dbReference>
<keyword evidence="11" id="KW-1185">Reference proteome</keyword>
<feature type="transmembrane region" description="Helical" evidence="8">
    <location>
        <begin position="219"/>
        <end position="236"/>
    </location>
</feature>
<organism evidence="10 11">
    <name type="scientific">Nicotiana attenuata</name>
    <name type="common">Coyote tobacco</name>
    <dbReference type="NCBI Taxonomy" id="49451"/>
    <lineage>
        <taxon>Eukaryota</taxon>
        <taxon>Viridiplantae</taxon>
        <taxon>Streptophyta</taxon>
        <taxon>Embryophyta</taxon>
        <taxon>Tracheophyta</taxon>
        <taxon>Spermatophyta</taxon>
        <taxon>Magnoliopsida</taxon>
        <taxon>eudicotyledons</taxon>
        <taxon>Gunneridae</taxon>
        <taxon>Pentapetalae</taxon>
        <taxon>asterids</taxon>
        <taxon>lamiids</taxon>
        <taxon>Solanales</taxon>
        <taxon>Solanaceae</taxon>
        <taxon>Nicotianoideae</taxon>
        <taxon>Nicotianeae</taxon>
        <taxon>Nicotiana</taxon>
    </lineage>
</organism>
<dbReference type="Proteomes" id="UP000187609">
    <property type="component" value="Unassembled WGS sequence"/>
</dbReference>
<dbReference type="PANTHER" id="PTHR33573">
    <property type="entry name" value="CASP-LIKE PROTEIN 4A4"/>
    <property type="match status" value="1"/>
</dbReference>
<evidence type="ECO:0000256" key="2">
    <source>
        <dbReference type="ARBA" id="ARBA00007651"/>
    </source>
</evidence>
<feature type="transmembrane region" description="Helical" evidence="8">
    <location>
        <begin position="20"/>
        <end position="42"/>
    </location>
</feature>
<evidence type="ECO:0000313" key="10">
    <source>
        <dbReference type="EMBL" id="OIT05528.1"/>
    </source>
</evidence>
<evidence type="ECO:0000259" key="9">
    <source>
        <dbReference type="Pfam" id="PF04535"/>
    </source>
</evidence>
<feature type="transmembrane region" description="Helical" evidence="8">
    <location>
        <begin position="105"/>
        <end position="129"/>
    </location>
</feature>
<evidence type="ECO:0000256" key="5">
    <source>
        <dbReference type="ARBA" id="ARBA00022692"/>
    </source>
</evidence>
<comment type="caution">
    <text evidence="10">The sequence shown here is derived from an EMBL/GenBank/DDBJ whole genome shotgun (WGS) entry which is preliminary data.</text>
</comment>
<evidence type="ECO:0000256" key="6">
    <source>
        <dbReference type="ARBA" id="ARBA00022989"/>
    </source>
</evidence>
<sequence>MSNLPQYNFDEKPAFSSNKLPLITLGARLITLACLLVSWAVLQTNAVTLKDGDKLNYDHYRSYSYTLFAVIAGVVYSILHIPFAIYFLITMKRLISHKLFRLIEFYYYTLPTATGAAAMLGATMDLLRIRYENDNSKKHDFLNLMFIPAAFLLAGFVGSGISSVLSSFSLHKDYTLFAVIAGAVYNLLHIPFAIYFLIRKKRLINHKVFRQIELYGDKIIFGIVATGAGTALGATMDLQKIVYNDDNSKYHDFLNLMYIPSAFVWAGFATSGISSILSSLSFHKE</sequence>
<dbReference type="AlphaFoldDB" id="A0A1J6IYA4"/>
<feature type="transmembrane region" description="Helical" evidence="8">
    <location>
        <begin position="174"/>
        <end position="198"/>
    </location>
</feature>
<feature type="transmembrane region" description="Helical" evidence="8">
    <location>
        <begin position="63"/>
        <end position="89"/>
    </location>
</feature>
<dbReference type="OMA" id="QKIVYND"/>
<feature type="transmembrane region" description="Helical" evidence="8">
    <location>
        <begin position="141"/>
        <end position="162"/>
    </location>
</feature>
<comment type="similarity">
    <text evidence="2 8">Belongs to the Casparian strip membrane proteins (CASP) family.</text>
</comment>
<dbReference type="Pfam" id="PF04535">
    <property type="entry name" value="CASP_dom"/>
    <property type="match status" value="1"/>
</dbReference>
<feature type="domain" description="Casparian strip membrane protein" evidence="9">
    <location>
        <begin position="19"/>
        <end position="120"/>
    </location>
</feature>
<keyword evidence="6 8" id="KW-1133">Transmembrane helix</keyword>
<dbReference type="PANTHER" id="PTHR33573:SF14">
    <property type="entry name" value="CASP-LIKE PROTEIN"/>
    <property type="match status" value="1"/>
</dbReference>
<proteinExistence type="inferred from homology"/>
<keyword evidence="5 8" id="KW-0812">Transmembrane</keyword>
<keyword evidence="4 8" id="KW-1003">Cell membrane</keyword>
<evidence type="ECO:0000256" key="8">
    <source>
        <dbReference type="RuleBase" id="RU361233"/>
    </source>
</evidence>
<evidence type="ECO:0000256" key="4">
    <source>
        <dbReference type="ARBA" id="ARBA00022475"/>
    </source>
</evidence>
<reference evidence="10" key="1">
    <citation type="submission" date="2016-11" db="EMBL/GenBank/DDBJ databases">
        <title>The genome of Nicotiana attenuata.</title>
        <authorList>
            <person name="Xu S."/>
            <person name="Brockmoeller T."/>
            <person name="Gaquerel E."/>
            <person name="Navarro A."/>
            <person name="Kuhl H."/>
            <person name="Gase K."/>
            <person name="Ling Z."/>
            <person name="Zhou W."/>
            <person name="Kreitzer C."/>
            <person name="Stanke M."/>
            <person name="Tang H."/>
            <person name="Lyons E."/>
            <person name="Pandey P."/>
            <person name="Pandey S.P."/>
            <person name="Timmermann B."/>
            <person name="Baldwin I.T."/>
        </authorList>
    </citation>
    <scope>NUCLEOTIDE SEQUENCE [LARGE SCALE GENOMIC DNA]</scope>
    <source>
        <strain evidence="10">UT</strain>
    </source>
</reference>